<dbReference type="PROSITE" id="PS51219">
    <property type="entry name" value="DPCK"/>
    <property type="match status" value="1"/>
</dbReference>
<evidence type="ECO:0000256" key="6">
    <source>
        <dbReference type="NCBIfam" id="TIGR00152"/>
    </source>
</evidence>
<comment type="subcellular location">
    <subcellularLocation>
        <location evidence="5">Cytoplasm</location>
    </subcellularLocation>
</comment>
<evidence type="ECO:0000256" key="1">
    <source>
        <dbReference type="ARBA" id="ARBA00009018"/>
    </source>
</evidence>
<dbReference type="PANTHER" id="PTHR10695">
    <property type="entry name" value="DEPHOSPHO-COA KINASE-RELATED"/>
    <property type="match status" value="1"/>
</dbReference>
<keyword evidence="2 5" id="KW-0547">Nucleotide-binding</keyword>
<dbReference type="HAMAP" id="MF_00376">
    <property type="entry name" value="Dephospho_CoA_kinase"/>
    <property type="match status" value="1"/>
</dbReference>
<dbReference type="EC" id="2.7.1.24" evidence="5 6"/>
<comment type="function">
    <text evidence="5">Catalyzes the phosphorylation of the 3'-hydroxyl group of dephosphocoenzyme A to form coenzyme A.</text>
</comment>
<dbReference type="InterPro" id="IPR001977">
    <property type="entry name" value="Depp_CoAkinase"/>
</dbReference>
<dbReference type="CDD" id="cd02022">
    <property type="entry name" value="DPCK"/>
    <property type="match status" value="1"/>
</dbReference>
<dbReference type="Gene3D" id="3.40.50.300">
    <property type="entry name" value="P-loop containing nucleotide triphosphate hydrolases"/>
    <property type="match status" value="1"/>
</dbReference>
<gene>
    <name evidence="5 7" type="primary">coaE</name>
    <name evidence="7" type="ORF">H9853_11815</name>
</gene>
<comment type="pathway">
    <text evidence="5">Cofactor biosynthesis; coenzyme A biosynthesis; CoA from (R)-pantothenate: step 5/5.</text>
</comment>
<protein>
    <recommendedName>
        <fullName evidence="5 6">Dephospho-CoA kinase</fullName>
        <ecNumber evidence="5 6">2.7.1.24</ecNumber>
    </recommendedName>
    <alternativeName>
        <fullName evidence="5">Dephosphocoenzyme A kinase</fullName>
    </alternativeName>
</protein>
<reference evidence="7" key="1">
    <citation type="journal article" date="2021" name="PeerJ">
        <title>Extensive microbial diversity within the chicken gut microbiome revealed by metagenomics and culture.</title>
        <authorList>
            <person name="Gilroy R."/>
            <person name="Ravi A."/>
            <person name="Getino M."/>
            <person name="Pursley I."/>
            <person name="Horton D.L."/>
            <person name="Alikhan N.F."/>
            <person name="Baker D."/>
            <person name="Gharbi K."/>
            <person name="Hall N."/>
            <person name="Watson M."/>
            <person name="Adriaenssens E.M."/>
            <person name="Foster-Nyarko E."/>
            <person name="Jarju S."/>
            <person name="Secka A."/>
            <person name="Antonio M."/>
            <person name="Oren A."/>
            <person name="Chaudhuri R.R."/>
            <person name="La Ragione R."/>
            <person name="Hildebrand F."/>
            <person name="Pallen M.J."/>
        </authorList>
    </citation>
    <scope>NUCLEOTIDE SEQUENCE</scope>
    <source>
        <strain evidence="7">1719</strain>
    </source>
</reference>
<comment type="caution">
    <text evidence="7">The sequence shown here is derived from an EMBL/GenBank/DDBJ whole genome shotgun (WGS) entry which is preliminary data.</text>
</comment>
<evidence type="ECO:0000313" key="8">
    <source>
        <dbReference type="Proteomes" id="UP000824156"/>
    </source>
</evidence>
<keyword evidence="4 5" id="KW-0173">Coenzyme A biosynthesis</keyword>
<proteinExistence type="inferred from homology"/>
<organism evidence="7 8">
    <name type="scientific">Candidatus Sphingobacterium stercoripullorum</name>
    <dbReference type="NCBI Taxonomy" id="2838759"/>
    <lineage>
        <taxon>Bacteria</taxon>
        <taxon>Pseudomonadati</taxon>
        <taxon>Bacteroidota</taxon>
        <taxon>Sphingobacteriia</taxon>
        <taxon>Sphingobacteriales</taxon>
        <taxon>Sphingobacteriaceae</taxon>
        <taxon>Sphingobacterium</taxon>
    </lineage>
</organism>
<dbReference type="GO" id="GO:0005524">
    <property type="term" value="F:ATP binding"/>
    <property type="evidence" value="ECO:0007669"/>
    <property type="project" value="UniProtKB-UniRule"/>
</dbReference>
<comment type="catalytic activity">
    <reaction evidence="5">
        <text>3'-dephospho-CoA + ATP = ADP + CoA + H(+)</text>
        <dbReference type="Rhea" id="RHEA:18245"/>
        <dbReference type="ChEBI" id="CHEBI:15378"/>
        <dbReference type="ChEBI" id="CHEBI:30616"/>
        <dbReference type="ChEBI" id="CHEBI:57287"/>
        <dbReference type="ChEBI" id="CHEBI:57328"/>
        <dbReference type="ChEBI" id="CHEBI:456216"/>
        <dbReference type="EC" id="2.7.1.24"/>
    </reaction>
</comment>
<dbReference type="GO" id="GO:0015937">
    <property type="term" value="P:coenzyme A biosynthetic process"/>
    <property type="evidence" value="ECO:0007669"/>
    <property type="project" value="UniProtKB-UniRule"/>
</dbReference>
<keyword evidence="5" id="KW-0963">Cytoplasm</keyword>
<dbReference type="NCBIfam" id="TIGR00152">
    <property type="entry name" value="dephospho-CoA kinase"/>
    <property type="match status" value="1"/>
</dbReference>
<dbReference type="Proteomes" id="UP000824156">
    <property type="component" value="Unassembled WGS sequence"/>
</dbReference>
<dbReference type="AlphaFoldDB" id="A0A9D1WAX3"/>
<dbReference type="EMBL" id="DXEZ01000328">
    <property type="protein sequence ID" value="HIX55698.1"/>
    <property type="molecule type" value="Genomic_DNA"/>
</dbReference>
<keyword evidence="5 7" id="KW-0808">Transferase</keyword>
<feature type="binding site" evidence="5">
    <location>
        <begin position="12"/>
        <end position="17"/>
    </location>
    <ligand>
        <name>ATP</name>
        <dbReference type="ChEBI" id="CHEBI:30616"/>
    </ligand>
</feature>
<evidence type="ECO:0000256" key="3">
    <source>
        <dbReference type="ARBA" id="ARBA00022840"/>
    </source>
</evidence>
<dbReference type="Pfam" id="PF01121">
    <property type="entry name" value="CoaE"/>
    <property type="match status" value="1"/>
</dbReference>
<dbReference type="InterPro" id="IPR027417">
    <property type="entry name" value="P-loop_NTPase"/>
</dbReference>
<dbReference type="GO" id="GO:0004140">
    <property type="term" value="F:dephospho-CoA kinase activity"/>
    <property type="evidence" value="ECO:0007669"/>
    <property type="project" value="UniProtKB-UniRule"/>
</dbReference>
<evidence type="ECO:0000313" key="7">
    <source>
        <dbReference type="EMBL" id="HIX55698.1"/>
    </source>
</evidence>
<comment type="similarity">
    <text evidence="1 5">Belongs to the CoaE family.</text>
</comment>
<dbReference type="PANTHER" id="PTHR10695:SF46">
    <property type="entry name" value="BIFUNCTIONAL COENZYME A SYNTHASE-RELATED"/>
    <property type="match status" value="1"/>
</dbReference>
<keyword evidence="5 7" id="KW-0418">Kinase</keyword>
<evidence type="ECO:0000256" key="4">
    <source>
        <dbReference type="ARBA" id="ARBA00022993"/>
    </source>
</evidence>
<dbReference type="GO" id="GO:0005737">
    <property type="term" value="C:cytoplasm"/>
    <property type="evidence" value="ECO:0007669"/>
    <property type="project" value="UniProtKB-SubCell"/>
</dbReference>
<evidence type="ECO:0000256" key="5">
    <source>
        <dbReference type="HAMAP-Rule" id="MF_00376"/>
    </source>
</evidence>
<evidence type="ECO:0000256" key="2">
    <source>
        <dbReference type="ARBA" id="ARBA00022741"/>
    </source>
</evidence>
<keyword evidence="3 5" id="KW-0067">ATP-binding</keyword>
<reference evidence="7" key="2">
    <citation type="submission" date="2021-04" db="EMBL/GenBank/DDBJ databases">
        <authorList>
            <person name="Gilroy R."/>
        </authorList>
    </citation>
    <scope>NUCLEOTIDE SEQUENCE</scope>
    <source>
        <strain evidence="7">1719</strain>
    </source>
</reference>
<dbReference type="SUPFAM" id="SSF52540">
    <property type="entry name" value="P-loop containing nucleoside triphosphate hydrolases"/>
    <property type="match status" value="1"/>
</dbReference>
<sequence>MAIKVGITGGIGSGKSFISRIFEALSIPTYDADKQAKELMNSDPEIREKLIAAFGANTYNTFGVLDRSYLSEVVFKDEEKLKKLNDIVHPIVINHGNRWGDEQKGPYSLKEAALLFESGSYKNLDYTILVTSPLELRIKRVMERDHTSREQVESRISKQMSDQEKIPLADIVIINDAQTPLLPQIMDIHNLLLSKAESHA</sequence>
<name>A0A9D1WAX3_9SPHI</name>
<accession>A0A9D1WAX3</accession>